<evidence type="ECO:0000313" key="2">
    <source>
        <dbReference type="EMBL" id="KAK8489690.1"/>
    </source>
</evidence>
<keyword evidence="1" id="KW-0472">Membrane</keyword>
<organism evidence="2 3">
    <name type="scientific">Hibiscus sabdariffa</name>
    <name type="common">roselle</name>
    <dbReference type="NCBI Taxonomy" id="183260"/>
    <lineage>
        <taxon>Eukaryota</taxon>
        <taxon>Viridiplantae</taxon>
        <taxon>Streptophyta</taxon>
        <taxon>Embryophyta</taxon>
        <taxon>Tracheophyta</taxon>
        <taxon>Spermatophyta</taxon>
        <taxon>Magnoliopsida</taxon>
        <taxon>eudicotyledons</taxon>
        <taxon>Gunneridae</taxon>
        <taxon>Pentapetalae</taxon>
        <taxon>rosids</taxon>
        <taxon>malvids</taxon>
        <taxon>Malvales</taxon>
        <taxon>Malvaceae</taxon>
        <taxon>Malvoideae</taxon>
        <taxon>Hibiscus</taxon>
    </lineage>
</organism>
<comment type="caution">
    <text evidence="2">The sequence shown here is derived from an EMBL/GenBank/DDBJ whole genome shotgun (WGS) entry which is preliminary data.</text>
</comment>
<keyword evidence="1" id="KW-0812">Transmembrane</keyword>
<name>A0ABR2AAN0_9ROSI</name>
<dbReference type="Proteomes" id="UP001396334">
    <property type="component" value="Unassembled WGS sequence"/>
</dbReference>
<proteinExistence type="predicted"/>
<accession>A0ABR2AAN0</accession>
<protein>
    <submittedName>
        <fullName evidence="2">Uncharacterized protein</fullName>
    </submittedName>
</protein>
<keyword evidence="3" id="KW-1185">Reference proteome</keyword>
<sequence length="72" mass="7942">MRCGIDPTSPSCFYILLDDKARLSMFYLAFALLSTTGMVILPGPAFLSRGKSSFAKFELPLYLIVDDGSLRC</sequence>
<dbReference type="EMBL" id="JBBPBN010000305">
    <property type="protein sequence ID" value="KAK8489690.1"/>
    <property type="molecule type" value="Genomic_DNA"/>
</dbReference>
<keyword evidence="1" id="KW-1133">Transmembrane helix</keyword>
<evidence type="ECO:0000256" key="1">
    <source>
        <dbReference type="SAM" id="Phobius"/>
    </source>
</evidence>
<reference evidence="2 3" key="1">
    <citation type="journal article" date="2024" name="G3 (Bethesda)">
        <title>Genome assembly of Hibiscus sabdariffa L. provides insights into metabolisms of medicinal natural products.</title>
        <authorList>
            <person name="Kim T."/>
        </authorList>
    </citation>
    <scope>NUCLEOTIDE SEQUENCE [LARGE SCALE GENOMIC DNA]</scope>
    <source>
        <strain evidence="2">TK-2024</strain>
        <tissue evidence="2">Old leaves</tissue>
    </source>
</reference>
<evidence type="ECO:0000313" key="3">
    <source>
        <dbReference type="Proteomes" id="UP001396334"/>
    </source>
</evidence>
<gene>
    <name evidence="2" type="ORF">V6N11_046273</name>
</gene>
<feature type="transmembrane region" description="Helical" evidence="1">
    <location>
        <begin position="26"/>
        <end position="47"/>
    </location>
</feature>